<dbReference type="RefSeq" id="XP_070896933.1">
    <property type="nucleotide sequence ID" value="XM_071036255.1"/>
</dbReference>
<evidence type="ECO:0000313" key="2">
    <source>
        <dbReference type="Proteomes" id="UP001610444"/>
    </source>
</evidence>
<evidence type="ECO:0000313" key="1">
    <source>
        <dbReference type="EMBL" id="KAL2846003.1"/>
    </source>
</evidence>
<dbReference type="GeneID" id="98151419"/>
<keyword evidence="2" id="KW-1185">Reference proteome</keyword>
<dbReference type="EMBL" id="JBFXLR010000034">
    <property type="protein sequence ID" value="KAL2846003.1"/>
    <property type="molecule type" value="Genomic_DNA"/>
</dbReference>
<protein>
    <submittedName>
        <fullName evidence="1">Uncharacterized protein</fullName>
    </submittedName>
</protein>
<proteinExistence type="predicted"/>
<dbReference type="Proteomes" id="UP001610444">
    <property type="component" value="Unassembled WGS sequence"/>
</dbReference>
<reference evidence="1 2" key="1">
    <citation type="submission" date="2024-07" db="EMBL/GenBank/DDBJ databases">
        <title>Section-level genome sequencing and comparative genomics of Aspergillus sections Usti and Cavernicolus.</title>
        <authorList>
            <consortium name="Lawrence Berkeley National Laboratory"/>
            <person name="Nybo J.L."/>
            <person name="Vesth T.C."/>
            <person name="Theobald S."/>
            <person name="Frisvad J.C."/>
            <person name="Larsen T.O."/>
            <person name="Kjaerboelling I."/>
            <person name="Rothschild-Mancinelli K."/>
            <person name="Lyhne E.K."/>
            <person name="Kogle M.E."/>
            <person name="Barry K."/>
            <person name="Clum A."/>
            <person name="Na H."/>
            <person name="Ledsgaard L."/>
            <person name="Lin J."/>
            <person name="Lipzen A."/>
            <person name="Kuo A."/>
            <person name="Riley R."/>
            <person name="Mondo S."/>
            <person name="LaButti K."/>
            <person name="Haridas S."/>
            <person name="Pangalinan J."/>
            <person name="Salamov A.A."/>
            <person name="Simmons B.A."/>
            <person name="Magnuson J.K."/>
            <person name="Chen J."/>
            <person name="Drula E."/>
            <person name="Henrissat B."/>
            <person name="Wiebenga A."/>
            <person name="Lubbers R.J."/>
            <person name="Gomes A.C."/>
            <person name="Macurrencykelacurrency M.R."/>
            <person name="Stajich J."/>
            <person name="Grigoriev I.V."/>
            <person name="Mortensen U.H."/>
            <person name="De vries R.P."/>
            <person name="Baker S.E."/>
            <person name="Andersen M.R."/>
        </authorList>
    </citation>
    <scope>NUCLEOTIDE SEQUENCE [LARGE SCALE GENOMIC DNA]</scope>
    <source>
        <strain evidence="1 2">CBS 756.74</strain>
    </source>
</reference>
<organism evidence="1 2">
    <name type="scientific">Aspergillus pseudodeflectus</name>
    <dbReference type="NCBI Taxonomy" id="176178"/>
    <lineage>
        <taxon>Eukaryota</taxon>
        <taxon>Fungi</taxon>
        <taxon>Dikarya</taxon>
        <taxon>Ascomycota</taxon>
        <taxon>Pezizomycotina</taxon>
        <taxon>Eurotiomycetes</taxon>
        <taxon>Eurotiomycetidae</taxon>
        <taxon>Eurotiales</taxon>
        <taxon>Aspergillaceae</taxon>
        <taxon>Aspergillus</taxon>
        <taxon>Aspergillus subgen. Nidulantes</taxon>
    </lineage>
</organism>
<sequence>MAIGAVQQALAAMVRLTHSGFMQRSQNEVTVRPAGWTAGLSLYNELLQDKHNFRFEDPVQSCTAVDQLDKDIFLLDLTGWRPGAPQADGRLTAE</sequence>
<name>A0ABR4K0Z0_9EURO</name>
<gene>
    <name evidence="1" type="ORF">BJX68DRAFT_128831</name>
</gene>
<comment type="caution">
    <text evidence="1">The sequence shown here is derived from an EMBL/GenBank/DDBJ whole genome shotgun (WGS) entry which is preliminary data.</text>
</comment>
<accession>A0ABR4K0Z0</accession>